<feature type="non-terminal residue" evidence="1">
    <location>
        <position position="1"/>
    </location>
</feature>
<gene>
    <name evidence="1" type="ORF">PGLA2088_LOCUS12820</name>
</gene>
<reference evidence="1" key="1">
    <citation type="submission" date="2021-02" db="EMBL/GenBank/DDBJ databases">
        <authorList>
            <person name="Dougan E. K."/>
            <person name="Rhodes N."/>
            <person name="Thang M."/>
            <person name="Chan C."/>
        </authorList>
    </citation>
    <scope>NUCLEOTIDE SEQUENCE</scope>
</reference>
<comment type="caution">
    <text evidence="1">The sequence shown here is derived from an EMBL/GenBank/DDBJ whole genome shotgun (WGS) entry which is preliminary data.</text>
</comment>
<sequence>AVFLFTAEGSIVAGTGWRGIPMADESTGDPLYQKIWELPAPWAAELTAEVIATTDTRWEYHVGQDL</sequence>
<feature type="non-terminal residue" evidence="1">
    <location>
        <position position="66"/>
    </location>
</feature>
<protein>
    <submittedName>
        <fullName evidence="1">Uncharacterized protein</fullName>
    </submittedName>
</protein>
<organism evidence="1 2">
    <name type="scientific">Polarella glacialis</name>
    <name type="common">Dinoflagellate</name>
    <dbReference type="NCBI Taxonomy" id="89957"/>
    <lineage>
        <taxon>Eukaryota</taxon>
        <taxon>Sar</taxon>
        <taxon>Alveolata</taxon>
        <taxon>Dinophyceae</taxon>
        <taxon>Suessiales</taxon>
        <taxon>Suessiaceae</taxon>
        <taxon>Polarella</taxon>
    </lineage>
</organism>
<accession>A0A813IY88</accession>
<dbReference type="Proteomes" id="UP000626109">
    <property type="component" value="Unassembled WGS sequence"/>
</dbReference>
<name>A0A813IY88_POLGL</name>
<evidence type="ECO:0000313" key="2">
    <source>
        <dbReference type="Proteomes" id="UP000626109"/>
    </source>
</evidence>
<proteinExistence type="predicted"/>
<evidence type="ECO:0000313" key="1">
    <source>
        <dbReference type="EMBL" id="CAE8657457.1"/>
    </source>
</evidence>
<dbReference type="AlphaFoldDB" id="A0A813IY88"/>
<dbReference type="EMBL" id="CAJNNW010015216">
    <property type="protein sequence ID" value="CAE8657457.1"/>
    <property type="molecule type" value="Genomic_DNA"/>
</dbReference>